<dbReference type="SMART" id="SM00387">
    <property type="entry name" value="HATPase_c"/>
    <property type="match status" value="1"/>
</dbReference>
<evidence type="ECO:0000313" key="26">
    <source>
        <dbReference type="Proteomes" id="UP000585050"/>
    </source>
</evidence>
<dbReference type="Pfam" id="PF00072">
    <property type="entry name" value="Response_reg"/>
    <property type="match status" value="2"/>
</dbReference>
<evidence type="ECO:0000256" key="1">
    <source>
        <dbReference type="ARBA" id="ARBA00000085"/>
    </source>
</evidence>
<feature type="domain" description="PAC" evidence="23">
    <location>
        <begin position="319"/>
        <end position="371"/>
    </location>
</feature>
<dbReference type="InterPro" id="IPR035965">
    <property type="entry name" value="PAS-like_dom_sf"/>
</dbReference>
<feature type="domain" description="Response regulatory" evidence="21">
    <location>
        <begin position="772"/>
        <end position="893"/>
    </location>
</feature>
<evidence type="ECO:0000256" key="15">
    <source>
        <dbReference type="ARBA" id="ARBA00068150"/>
    </source>
</evidence>
<feature type="transmembrane region" description="Helical" evidence="19">
    <location>
        <begin position="14"/>
        <end position="34"/>
    </location>
</feature>
<dbReference type="PROSITE" id="PS50112">
    <property type="entry name" value="PAS"/>
    <property type="match status" value="1"/>
</dbReference>
<evidence type="ECO:0000259" key="21">
    <source>
        <dbReference type="PROSITE" id="PS50110"/>
    </source>
</evidence>
<evidence type="ECO:0000256" key="14">
    <source>
        <dbReference type="ARBA" id="ARBA00064003"/>
    </source>
</evidence>
<feature type="domain" description="Histidine kinase" evidence="20">
    <location>
        <begin position="389"/>
        <end position="610"/>
    </location>
</feature>
<dbReference type="SMART" id="SM00388">
    <property type="entry name" value="HisKA"/>
    <property type="match status" value="1"/>
</dbReference>
<comment type="caution">
    <text evidence="25">The sequence shown here is derived from an EMBL/GenBank/DDBJ whole genome shotgun (WGS) entry which is preliminary data.</text>
</comment>
<dbReference type="Pfam" id="PF00512">
    <property type="entry name" value="HisKA"/>
    <property type="match status" value="1"/>
</dbReference>
<organism evidence="25 26">
    <name type="scientific">Flammeovirga agarivorans</name>
    <dbReference type="NCBI Taxonomy" id="2726742"/>
    <lineage>
        <taxon>Bacteria</taxon>
        <taxon>Pseudomonadati</taxon>
        <taxon>Bacteroidota</taxon>
        <taxon>Cytophagia</taxon>
        <taxon>Cytophagales</taxon>
        <taxon>Flammeovirgaceae</taxon>
        <taxon>Flammeovirga</taxon>
    </lineage>
</organism>
<dbReference type="CDD" id="cd00082">
    <property type="entry name" value="HisKA"/>
    <property type="match status" value="1"/>
</dbReference>
<dbReference type="Gene3D" id="3.40.50.2300">
    <property type="match status" value="2"/>
</dbReference>
<keyword evidence="6" id="KW-0808">Transferase</keyword>
<feature type="domain" description="PAS" evidence="22">
    <location>
        <begin position="244"/>
        <end position="317"/>
    </location>
</feature>
<dbReference type="PRINTS" id="PR00344">
    <property type="entry name" value="BCTRLSENSOR"/>
</dbReference>
<sequence length="1117" mass="126000">MEDKKLTNGRETRFFLLASALTVIAFSFFGWELYKAYRDSQKESNIIWEVSKLQKDIIFCDEVLTTSTKIAALTADKKWEKKYRKYEAILNNALVKALRMDKNGEFEQLLKQTEQANQKLINIEAKVFQLVNEGMKEEAMSLLSSKEYLESKVVYADAMEDFSIKLGDRINDIFDKKARRIYIDLAGVAISIIAALIGWYLVFINNRRLHKRLSAKNITLNEKLNEVEELNANLDKKVEDRTRELGIFRRFADSSSNGLGMADMRDQSIVYVNEALQKLLDEDELDAVYKKTVQGYYTPESQKRLDEEMLPSVFETGAWSGELEMLTAKNRRLSTYENYFLVKNDKGDPVYLADIIIDISERRRAEEQLRSAKEIAEEAASAKSMFLANMSHEIRTPMNAIMGLTNLVLDTQLDERQKGFLKKIQLSSQSLLGIVNDVLDFSKIEAGKVEIEDIYFNLKDDVLENIYNVVSFRANDKNITLKLDVASNIPKLLKGDPLRLSQIILNLMNNAVKFTNEGSVTLKIGLDETQGDTRLMVEVIDTGIGLSEEQQGRLFKEFNQADASTTRKFGGTGLGLAISKKLTSLMGGEIGVKSEVNIGSTFWFTVKVEAVDENSIAGKQPYKVRSLIGSTVLVVDDNDESCLILNKYLLNFGCKVNIVKSGEEALELIQNSETTFDFILMDWKMPGMDGIETTRRIRELSKIHATTDILMVTAHDKQELIDQIDEESISGIVVKPIAEQELLDTLLSRFGFAANSEYNKSQVFPDHVKGAKILLVEDNEINQLIAAETLAKHDVFIDIVNNGQEGIDKLTEAFNEGHPYEGVLMDIQMPVMDGYTATEKLREIEHFKNLPIIAMTANAMSQDKDRAREAGMSDHISKPIDNRQLYSTLGKWITAEGNYAPEQNVFVKRLKGVEEPENETSGIKIEGIDTEMAIKRCGGNESLFLEVLHKFYVKQSDSIVHLMELSADKNLAELQKEAHTIKGVAANLGIVELAKAAEILESSLKYYNNLDEEGLNTVLIELSKILETIRNFELGRNQKSEPSVKDVVSAEDVSLENHLDKVENLKQLLIEGDPDASEVINGLLEIINDTTDKEKLTKARESVMEYDFETALSYINE</sequence>
<keyword evidence="5 17" id="KW-0597">Phosphoprotein</keyword>
<evidence type="ECO:0000256" key="11">
    <source>
        <dbReference type="ARBA" id="ARBA00022989"/>
    </source>
</evidence>
<dbReference type="AlphaFoldDB" id="A0A7X8XWD7"/>
<dbReference type="SUPFAM" id="SSF52172">
    <property type="entry name" value="CheY-like"/>
    <property type="match status" value="2"/>
</dbReference>
<keyword evidence="18" id="KW-0175">Coiled coil</keyword>
<evidence type="ECO:0000256" key="17">
    <source>
        <dbReference type="PROSITE-ProRule" id="PRU00169"/>
    </source>
</evidence>
<dbReference type="InterPro" id="IPR001789">
    <property type="entry name" value="Sig_transdc_resp-reg_receiver"/>
</dbReference>
<dbReference type="Gene3D" id="3.30.565.10">
    <property type="entry name" value="Histidine kinase-like ATPase, C-terminal domain"/>
    <property type="match status" value="1"/>
</dbReference>
<dbReference type="FunFam" id="3.30.565.10:FF:000010">
    <property type="entry name" value="Sensor histidine kinase RcsC"/>
    <property type="match status" value="1"/>
</dbReference>
<comment type="subcellular location">
    <subcellularLocation>
        <location evidence="2">Cell membrane</location>
        <topology evidence="2">Multi-pass membrane protein</topology>
    </subcellularLocation>
</comment>
<dbReference type="GO" id="GO:0005524">
    <property type="term" value="F:ATP binding"/>
    <property type="evidence" value="ECO:0007669"/>
    <property type="project" value="UniProtKB-KW"/>
</dbReference>
<evidence type="ECO:0000256" key="18">
    <source>
        <dbReference type="SAM" id="Coils"/>
    </source>
</evidence>
<keyword evidence="11 19" id="KW-1133">Transmembrane helix</keyword>
<dbReference type="SUPFAM" id="SSF47226">
    <property type="entry name" value="Histidine-containing phosphotransfer domain, HPT domain"/>
    <property type="match status" value="1"/>
</dbReference>
<evidence type="ECO:0000259" key="22">
    <source>
        <dbReference type="PROSITE" id="PS50112"/>
    </source>
</evidence>
<dbReference type="CDD" id="cd16922">
    <property type="entry name" value="HATPase_EvgS-ArcB-TorS-like"/>
    <property type="match status" value="1"/>
</dbReference>
<dbReference type="InterPro" id="IPR000700">
    <property type="entry name" value="PAS-assoc_C"/>
</dbReference>
<feature type="domain" description="HPt" evidence="24">
    <location>
        <begin position="940"/>
        <end position="1032"/>
    </location>
</feature>
<dbReference type="Gene3D" id="1.10.287.130">
    <property type="match status" value="1"/>
</dbReference>
<dbReference type="InterPro" id="IPR003594">
    <property type="entry name" value="HATPase_dom"/>
</dbReference>
<dbReference type="SUPFAM" id="SSF55785">
    <property type="entry name" value="PYP-like sensor domain (PAS domain)"/>
    <property type="match status" value="1"/>
</dbReference>
<dbReference type="InterPro" id="IPR003661">
    <property type="entry name" value="HisK_dim/P_dom"/>
</dbReference>
<feature type="transmembrane region" description="Helical" evidence="19">
    <location>
        <begin position="181"/>
        <end position="202"/>
    </location>
</feature>
<dbReference type="SUPFAM" id="SSF55874">
    <property type="entry name" value="ATPase domain of HSP90 chaperone/DNA topoisomerase II/histidine kinase"/>
    <property type="match status" value="1"/>
</dbReference>
<dbReference type="InterPro" id="IPR036890">
    <property type="entry name" value="HATPase_C_sf"/>
</dbReference>
<protein>
    <recommendedName>
        <fullName evidence="15">Sensory/regulatory protein RpfC</fullName>
        <ecNumber evidence="3">2.7.13.3</ecNumber>
    </recommendedName>
</protein>
<dbReference type="RefSeq" id="WP_168882809.1">
    <property type="nucleotide sequence ID" value="NZ_JABAIL010000003.1"/>
</dbReference>
<evidence type="ECO:0000256" key="10">
    <source>
        <dbReference type="ARBA" id="ARBA00022840"/>
    </source>
</evidence>
<evidence type="ECO:0000256" key="5">
    <source>
        <dbReference type="ARBA" id="ARBA00022553"/>
    </source>
</evidence>
<evidence type="ECO:0000259" key="24">
    <source>
        <dbReference type="PROSITE" id="PS50894"/>
    </source>
</evidence>
<evidence type="ECO:0000259" key="23">
    <source>
        <dbReference type="PROSITE" id="PS50113"/>
    </source>
</evidence>
<evidence type="ECO:0000256" key="13">
    <source>
        <dbReference type="ARBA" id="ARBA00023136"/>
    </source>
</evidence>
<dbReference type="InterPro" id="IPR011006">
    <property type="entry name" value="CheY-like_superfamily"/>
</dbReference>
<dbReference type="InterPro" id="IPR036097">
    <property type="entry name" value="HisK_dim/P_sf"/>
</dbReference>
<dbReference type="PROSITE" id="PS50894">
    <property type="entry name" value="HPT"/>
    <property type="match status" value="1"/>
</dbReference>
<dbReference type="FunFam" id="1.10.287.130:FF:000002">
    <property type="entry name" value="Two-component osmosensing histidine kinase"/>
    <property type="match status" value="1"/>
</dbReference>
<keyword evidence="10" id="KW-0067">ATP-binding</keyword>
<evidence type="ECO:0000256" key="12">
    <source>
        <dbReference type="ARBA" id="ARBA00023012"/>
    </source>
</evidence>
<dbReference type="EC" id="2.7.13.3" evidence="3"/>
<dbReference type="PANTHER" id="PTHR45339:SF1">
    <property type="entry name" value="HYBRID SIGNAL TRANSDUCTION HISTIDINE KINASE J"/>
    <property type="match status" value="1"/>
</dbReference>
<evidence type="ECO:0000256" key="8">
    <source>
        <dbReference type="ARBA" id="ARBA00022741"/>
    </source>
</evidence>
<evidence type="ECO:0000256" key="3">
    <source>
        <dbReference type="ARBA" id="ARBA00012438"/>
    </source>
</evidence>
<dbReference type="Gene3D" id="1.20.120.160">
    <property type="entry name" value="HPT domain"/>
    <property type="match status" value="1"/>
</dbReference>
<proteinExistence type="predicted"/>
<comment type="subunit">
    <text evidence="14">At low DSF concentrations, interacts with RpfF.</text>
</comment>
<dbReference type="Gene3D" id="3.30.450.20">
    <property type="entry name" value="PAS domain"/>
    <property type="match status" value="1"/>
</dbReference>
<dbReference type="SUPFAM" id="SSF47384">
    <property type="entry name" value="Homodimeric domain of signal transducing histidine kinase"/>
    <property type="match status" value="1"/>
</dbReference>
<dbReference type="GO" id="GO:0000155">
    <property type="term" value="F:phosphorelay sensor kinase activity"/>
    <property type="evidence" value="ECO:0007669"/>
    <property type="project" value="InterPro"/>
</dbReference>
<dbReference type="PANTHER" id="PTHR45339">
    <property type="entry name" value="HYBRID SIGNAL TRANSDUCTION HISTIDINE KINASE J"/>
    <property type="match status" value="1"/>
</dbReference>
<dbReference type="PROSITE" id="PS50109">
    <property type="entry name" value="HIS_KIN"/>
    <property type="match status" value="1"/>
</dbReference>
<evidence type="ECO:0000256" key="19">
    <source>
        <dbReference type="SAM" id="Phobius"/>
    </source>
</evidence>
<dbReference type="Pfam" id="PF02518">
    <property type="entry name" value="HATPase_c"/>
    <property type="match status" value="1"/>
</dbReference>
<evidence type="ECO:0000256" key="7">
    <source>
        <dbReference type="ARBA" id="ARBA00022692"/>
    </source>
</evidence>
<evidence type="ECO:0000256" key="9">
    <source>
        <dbReference type="ARBA" id="ARBA00022777"/>
    </source>
</evidence>
<accession>A0A7X8XWD7</accession>
<dbReference type="Proteomes" id="UP000585050">
    <property type="component" value="Unassembled WGS sequence"/>
</dbReference>
<keyword evidence="8" id="KW-0547">Nucleotide-binding</keyword>
<dbReference type="InterPro" id="IPR036641">
    <property type="entry name" value="HPT_dom_sf"/>
</dbReference>
<reference evidence="25 26" key="1">
    <citation type="submission" date="2020-04" db="EMBL/GenBank/DDBJ databases">
        <title>Flammeovirga sp. SR4, a novel species isolated from seawater.</title>
        <authorList>
            <person name="Wang X."/>
        </authorList>
    </citation>
    <scope>NUCLEOTIDE SEQUENCE [LARGE SCALE GENOMIC DNA]</scope>
    <source>
        <strain evidence="25 26">SR4</strain>
    </source>
</reference>
<keyword evidence="4" id="KW-1003">Cell membrane</keyword>
<keyword evidence="7 19" id="KW-0812">Transmembrane</keyword>
<keyword evidence="12" id="KW-0902">Two-component regulatory system</keyword>
<evidence type="ECO:0000256" key="2">
    <source>
        <dbReference type="ARBA" id="ARBA00004651"/>
    </source>
</evidence>
<dbReference type="PROSITE" id="PS50113">
    <property type="entry name" value="PAC"/>
    <property type="match status" value="1"/>
</dbReference>
<dbReference type="Pfam" id="PF01627">
    <property type="entry name" value="Hpt"/>
    <property type="match status" value="1"/>
</dbReference>
<name>A0A7X8XWD7_9BACT</name>
<gene>
    <name evidence="25" type="ORF">HGP29_12835</name>
</gene>
<dbReference type="CDD" id="cd00088">
    <property type="entry name" value="HPT"/>
    <property type="match status" value="1"/>
</dbReference>
<dbReference type="GO" id="GO:0005886">
    <property type="term" value="C:plasma membrane"/>
    <property type="evidence" value="ECO:0007669"/>
    <property type="project" value="UniProtKB-SubCell"/>
</dbReference>
<evidence type="ECO:0000256" key="6">
    <source>
        <dbReference type="ARBA" id="ARBA00022679"/>
    </source>
</evidence>
<feature type="coiled-coil region" evidence="18">
    <location>
        <begin position="210"/>
        <end position="244"/>
    </location>
</feature>
<keyword evidence="9" id="KW-0418">Kinase</keyword>
<dbReference type="CDD" id="cd17546">
    <property type="entry name" value="REC_hyHK_CKI1_RcsC-like"/>
    <property type="match status" value="2"/>
</dbReference>
<feature type="modified residue" description="4-aspartylphosphate" evidence="17">
    <location>
        <position position="682"/>
    </location>
</feature>
<evidence type="ECO:0000313" key="25">
    <source>
        <dbReference type="EMBL" id="NLR92104.1"/>
    </source>
</evidence>
<feature type="domain" description="Response regulatory" evidence="21">
    <location>
        <begin position="631"/>
        <end position="750"/>
    </location>
</feature>
<feature type="modified residue" description="4-aspartylphosphate" evidence="17">
    <location>
        <position position="826"/>
    </location>
</feature>
<dbReference type="SMART" id="SM00448">
    <property type="entry name" value="REC"/>
    <property type="match status" value="2"/>
</dbReference>
<dbReference type="InterPro" id="IPR004358">
    <property type="entry name" value="Sig_transdc_His_kin-like_C"/>
</dbReference>
<keyword evidence="26" id="KW-1185">Reference proteome</keyword>
<evidence type="ECO:0000256" key="4">
    <source>
        <dbReference type="ARBA" id="ARBA00022475"/>
    </source>
</evidence>
<dbReference type="InterPro" id="IPR008207">
    <property type="entry name" value="Sig_transdc_His_kin_Hpt_dom"/>
</dbReference>
<dbReference type="PROSITE" id="PS50110">
    <property type="entry name" value="RESPONSE_REGULATORY"/>
    <property type="match status" value="2"/>
</dbReference>
<dbReference type="InterPro" id="IPR000014">
    <property type="entry name" value="PAS"/>
</dbReference>
<dbReference type="EMBL" id="JABAIL010000003">
    <property type="protein sequence ID" value="NLR92104.1"/>
    <property type="molecule type" value="Genomic_DNA"/>
</dbReference>
<evidence type="ECO:0000259" key="20">
    <source>
        <dbReference type="PROSITE" id="PS50109"/>
    </source>
</evidence>
<keyword evidence="13 19" id="KW-0472">Membrane</keyword>
<comment type="catalytic activity">
    <reaction evidence="1">
        <text>ATP + protein L-histidine = ADP + protein N-phospho-L-histidine.</text>
        <dbReference type="EC" id="2.7.13.3"/>
    </reaction>
</comment>
<evidence type="ECO:0000256" key="16">
    <source>
        <dbReference type="PROSITE-ProRule" id="PRU00110"/>
    </source>
</evidence>
<dbReference type="InterPro" id="IPR005467">
    <property type="entry name" value="His_kinase_dom"/>
</dbReference>
<feature type="modified residue" description="Phosphohistidine" evidence="16">
    <location>
        <position position="979"/>
    </location>
</feature>